<keyword evidence="5" id="KW-0677">Repeat</keyword>
<proteinExistence type="inferred from homology"/>
<keyword evidence="7" id="KW-0067">ATP-binding</keyword>
<evidence type="ECO:0000256" key="10">
    <source>
        <dbReference type="SAM" id="Phobius"/>
    </source>
</evidence>
<dbReference type="CDD" id="cd03263">
    <property type="entry name" value="ABC_subfamily_A"/>
    <property type="match status" value="1"/>
</dbReference>
<dbReference type="InterPro" id="IPR027417">
    <property type="entry name" value="P-loop_NTPase"/>
</dbReference>
<protein>
    <recommendedName>
        <fullName evidence="11">ABC transporter domain-containing protein</fullName>
    </recommendedName>
</protein>
<reference evidence="12" key="1">
    <citation type="submission" date="2021-04" db="EMBL/GenBank/DDBJ databases">
        <authorList>
            <consortium name="Molecular Ecology Group"/>
        </authorList>
    </citation>
    <scope>NUCLEOTIDE SEQUENCE</scope>
</reference>
<dbReference type="GO" id="GO:0005319">
    <property type="term" value="F:lipid transporter activity"/>
    <property type="evidence" value="ECO:0007669"/>
    <property type="project" value="TreeGrafter"/>
</dbReference>
<evidence type="ECO:0000256" key="5">
    <source>
        <dbReference type="ARBA" id="ARBA00022737"/>
    </source>
</evidence>
<dbReference type="Pfam" id="PF12698">
    <property type="entry name" value="ABC2_membrane_3"/>
    <property type="match status" value="1"/>
</dbReference>
<dbReference type="InterPro" id="IPR013525">
    <property type="entry name" value="ABC2_TM"/>
</dbReference>
<keyword evidence="4 10" id="KW-0812">Transmembrane</keyword>
<keyword evidence="6" id="KW-0547">Nucleotide-binding</keyword>
<dbReference type="Pfam" id="PF00005">
    <property type="entry name" value="ABC_tran"/>
    <property type="match status" value="1"/>
</dbReference>
<dbReference type="Proteomes" id="UP000678393">
    <property type="component" value="Unassembled WGS sequence"/>
</dbReference>
<feature type="non-terminal residue" evidence="12">
    <location>
        <position position="1"/>
    </location>
</feature>
<dbReference type="PROSITE" id="PS00211">
    <property type="entry name" value="ABC_TRANSPORTER_1"/>
    <property type="match status" value="1"/>
</dbReference>
<dbReference type="SUPFAM" id="SSF52540">
    <property type="entry name" value="P-loop containing nucleoside triphosphate hydrolases"/>
    <property type="match status" value="1"/>
</dbReference>
<dbReference type="SMART" id="SM00382">
    <property type="entry name" value="AAA"/>
    <property type="match status" value="1"/>
</dbReference>
<dbReference type="GO" id="GO:0016887">
    <property type="term" value="F:ATP hydrolysis activity"/>
    <property type="evidence" value="ECO:0007669"/>
    <property type="project" value="InterPro"/>
</dbReference>
<dbReference type="GO" id="GO:0005524">
    <property type="term" value="F:ATP binding"/>
    <property type="evidence" value="ECO:0007669"/>
    <property type="project" value="UniProtKB-KW"/>
</dbReference>
<evidence type="ECO:0000256" key="9">
    <source>
        <dbReference type="ARBA" id="ARBA00023136"/>
    </source>
</evidence>
<sequence>PVCKNTIYIIKTLRLPSQLESIVANINESLCDRIASFLGLNASSDSYTWQQALNETYTMLSTVRTYFKCINLDKFKGFRDSSALIENSLGSIENNTFWSAVVFDNMAQTDKCIPSLVKYRIRMDSDKVDGTKRVASKYWRPGNRDGLGSLKYWVFGFIYIQDMIDHAIIRLHTNTTQEPGVYTHQFPYGCYVYDKFTFAISRSLPLFMVISWIYTVAMIIKGVVYEKEQRLKEVMKIMGLGNGVHWVAWFINAFVVMMITVILFVVILKAGKVLEYSDPSVVFVFMLAFTVSTISQSNLAAVCGGFIYFVLYLPYTQLVQWEDDITTTDRILSLSSNIAMGYGCSYLSQYEEQTVGAQWHNIGESPMVDDTFNLRACIGMMFLDSLIYLLLTWYIEAVFPGQFGMPRKWYFFVQKSYWCGSTARRRKSHKVDSEISIEDIRDLSENFEKDPTDHKVGVAVRNLRKIYNRGDKIAVDGLTINFYEDQITSFLGHNGAGKTTTMSILTGLFPPTSGTAYIYGRDIVSDIDDIRQGLGMCPQHNVLFDLLTVEEHIWFYARLKGRSEADIKAEMDQMIQDVGLPHKRKEKSQNLSGGMKRKLSVAIAFVGGSRTVILDEPTAGVDPYARRAIWELLLKFKKGRTIILSTHHMDEADVLGDRIAIISQGKLCTVGTSLFLKNRFGSGYYLTLVRSDVHDTDGSSAFESAADSLYHGSRPSTAASVRTVMDVQPTYGGDDDEGFFDKSFSLSRLSAFIEKYVPGADLVEDNSMEVCYRLPENDGHTEKYQKLFVALEKSYKQLGISSYGISDTSLEEVFLKVAQDSLDTDGTEGSKNKHRNKTVIH</sequence>
<dbReference type="GO" id="GO:0016020">
    <property type="term" value="C:membrane"/>
    <property type="evidence" value="ECO:0007669"/>
    <property type="project" value="UniProtKB-SubCell"/>
</dbReference>
<comment type="subcellular location">
    <subcellularLocation>
        <location evidence="1">Membrane</location>
        <topology evidence="1">Multi-pass membrane protein</topology>
    </subcellularLocation>
</comment>
<dbReference type="InterPro" id="IPR026082">
    <property type="entry name" value="ABCA"/>
</dbReference>
<keyword evidence="9 10" id="KW-0472">Membrane</keyword>
<dbReference type="InterPro" id="IPR003593">
    <property type="entry name" value="AAA+_ATPase"/>
</dbReference>
<evidence type="ECO:0000256" key="7">
    <source>
        <dbReference type="ARBA" id="ARBA00022840"/>
    </source>
</evidence>
<evidence type="ECO:0000256" key="4">
    <source>
        <dbReference type="ARBA" id="ARBA00022692"/>
    </source>
</evidence>
<dbReference type="AlphaFoldDB" id="A0A8S3ZUF7"/>
<dbReference type="InterPro" id="IPR017871">
    <property type="entry name" value="ABC_transporter-like_CS"/>
</dbReference>
<dbReference type="GO" id="GO:0140359">
    <property type="term" value="F:ABC-type transporter activity"/>
    <property type="evidence" value="ECO:0007669"/>
    <property type="project" value="InterPro"/>
</dbReference>
<dbReference type="PROSITE" id="PS50893">
    <property type="entry name" value="ABC_TRANSPORTER_2"/>
    <property type="match status" value="1"/>
</dbReference>
<name>A0A8S3ZUF7_9EUPU</name>
<dbReference type="EMBL" id="CAJHNH020004757">
    <property type="protein sequence ID" value="CAG5131580.1"/>
    <property type="molecule type" value="Genomic_DNA"/>
</dbReference>
<evidence type="ECO:0000259" key="11">
    <source>
        <dbReference type="PROSITE" id="PS50893"/>
    </source>
</evidence>
<feature type="transmembrane region" description="Helical" evidence="10">
    <location>
        <begin position="204"/>
        <end position="225"/>
    </location>
</feature>
<accession>A0A8S3ZUF7</accession>
<keyword evidence="3" id="KW-0813">Transport</keyword>
<keyword evidence="13" id="KW-1185">Reference proteome</keyword>
<evidence type="ECO:0000256" key="3">
    <source>
        <dbReference type="ARBA" id="ARBA00022448"/>
    </source>
</evidence>
<dbReference type="OrthoDB" id="10255969at2759"/>
<gene>
    <name evidence="12" type="ORF">CUNI_LOCUS17138</name>
</gene>
<dbReference type="PANTHER" id="PTHR19229:SF36">
    <property type="entry name" value="ATP-BINDING CASSETTE SUB-FAMILY A MEMBER 2"/>
    <property type="match status" value="1"/>
</dbReference>
<comment type="caution">
    <text evidence="12">The sequence shown here is derived from an EMBL/GenBank/DDBJ whole genome shotgun (WGS) entry which is preliminary data.</text>
</comment>
<evidence type="ECO:0000313" key="13">
    <source>
        <dbReference type="Proteomes" id="UP000678393"/>
    </source>
</evidence>
<comment type="similarity">
    <text evidence="2">Belongs to the ABC transporter superfamily. ABCA family.</text>
</comment>
<feature type="domain" description="ABC transporter" evidence="11">
    <location>
        <begin position="458"/>
        <end position="689"/>
    </location>
</feature>
<feature type="transmembrane region" description="Helical" evidence="10">
    <location>
        <begin position="372"/>
        <end position="395"/>
    </location>
</feature>
<evidence type="ECO:0000313" key="12">
    <source>
        <dbReference type="EMBL" id="CAG5131580.1"/>
    </source>
</evidence>
<keyword evidence="8 10" id="KW-1133">Transmembrane helix</keyword>
<organism evidence="12 13">
    <name type="scientific">Candidula unifasciata</name>
    <dbReference type="NCBI Taxonomy" id="100452"/>
    <lineage>
        <taxon>Eukaryota</taxon>
        <taxon>Metazoa</taxon>
        <taxon>Spiralia</taxon>
        <taxon>Lophotrochozoa</taxon>
        <taxon>Mollusca</taxon>
        <taxon>Gastropoda</taxon>
        <taxon>Heterobranchia</taxon>
        <taxon>Euthyneura</taxon>
        <taxon>Panpulmonata</taxon>
        <taxon>Eupulmonata</taxon>
        <taxon>Stylommatophora</taxon>
        <taxon>Helicina</taxon>
        <taxon>Helicoidea</taxon>
        <taxon>Geomitridae</taxon>
        <taxon>Candidula</taxon>
    </lineage>
</organism>
<feature type="transmembrane region" description="Helical" evidence="10">
    <location>
        <begin position="280"/>
        <end position="311"/>
    </location>
</feature>
<evidence type="ECO:0000256" key="6">
    <source>
        <dbReference type="ARBA" id="ARBA00022741"/>
    </source>
</evidence>
<evidence type="ECO:0000256" key="2">
    <source>
        <dbReference type="ARBA" id="ARBA00008869"/>
    </source>
</evidence>
<evidence type="ECO:0000256" key="1">
    <source>
        <dbReference type="ARBA" id="ARBA00004141"/>
    </source>
</evidence>
<dbReference type="InterPro" id="IPR003439">
    <property type="entry name" value="ABC_transporter-like_ATP-bd"/>
</dbReference>
<evidence type="ECO:0000256" key="8">
    <source>
        <dbReference type="ARBA" id="ARBA00022989"/>
    </source>
</evidence>
<feature type="transmembrane region" description="Helical" evidence="10">
    <location>
        <begin position="246"/>
        <end position="268"/>
    </location>
</feature>
<feature type="non-terminal residue" evidence="12">
    <location>
        <position position="841"/>
    </location>
</feature>
<dbReference type="FunFam" id="3.40.50.300:FF:000264">
    <property type="entry name" value="ATP-binding cassette, sub-family A (ABC1), member 1"/>
    <property type="match status" value="1"/>
</dbReference>
<dbReference type="Gene3D" id="3.40.50.300">
    <property type="entry name" value="P-loop containing nucleotide triphosphate hydrolases"/>
    <property type="match status" value="1"/>
</dbReference>
<dbReference type="PANTHER" id="PTHR19229">
    <property type="entry name" value="ATP-BINDING CASSETTE TRANSPORTER SUBFAMILY A ABCA"/>
    <property type="match status" value="1"/>
</dbReference>